<sequence>METKVVLRLLNYTAPRFPGVFSNGRPAEVIRVIGRILPLFAEPDYQSIIFEPVWSLLSLLRTDLQYVASKHTESGCLLKCFCGSFSDILESTAIFSDLPERFQPKNGPGVLIDLSGDMRWCSFATSLIRLINKCLTDGTLHVEGIVTMPFVSAACSILCYGDESLHKVCFDFARIVATVMTVEILPTETIIRSITSILSQDVNELSSIRYALAVSFSSSLDYYTPSSDVMWSSQKSRDVADIPQCNSNVEKEFVTWKKQSGNLDPDYDLSIGACLNALHSSCPGYIVESTAADIVNVFTRAVQTSRSSELQAAMCNAYMRIVEVCSPQVWKPEILLKLLYLPKPYDKVTECIRLVVDKLGQSLVSVDANDDRGSFQEKSEVFELPKVGQKRVAQNQENTLYKRQKMSESRSTIGSFMAKLSPAGIGHELAKDYAYDLQLSLNSRIKFLSPDNHNAYPLEPDIAIQVLSLLSLSFCVNPKTSLFISISKQVLSWIPWICKQATEKCFFSFDMLLYFKALQTVMLLRSFHPGDSKQFEDEAQLICVHSEDLDYPLYVDLISLLKRVWSDGHVSTQTCLDKLKCLVVQVIAKIGNRLNIDCDLELLELAIHSESVEVQNEALMSLPIIVLYSGPTMLGVMFKKLE</sequence>
<proteinExistence type="predicted"/>
<evidence type="ECO:0000313" key="2">
    <source>
        <dbReference type="Proteomes" id="UP000324705"/>
    </source>
</evidence>
<dbReference type="InterPro" id="IPR016024">
    <property type="entry name" value="ARM-type_fold"/>
</dbReference>
<keyword evidence="2" id="KW-1185">Reference proteome</keyword>
<organism evidence="1 2">
    <name type="scientific">Triticum turgidum subsp. durum</name>
    <name type="common">Durum wheat</name>
    <name type="synonym">Triticum durum</name>
    <dbReference type="NCBI Taxonomy" id="4567"/>
    <lineage>
        <taxon>Eukaryota</taxon>
        <taxon>Viridiplantae</taxon>
        <taxon>Streptophyta</taxon>
        <taxon>Embryophyta</taxon>
        <taxon>Tracheophyta</taxon>
        <taxon>Spermatophyta</taxon>
        <taxon>Magnoliopsida</taxon>
        <taxon>Liliopsida</taxon>
        <taxon>Poales</taxon>
        <taxon>Poaceae</taxon>
        <taxon>BOP clade</taxon>
        <taxon>Pooideae</taxon>
        <taxon>Triticodae</taxon>
        <taxon>Triticeae</taxon>
        <taxon>Triticinae</taxon>
        <taxon>Triticum</taxon>
    </lineage>
</organism>
<dbReference type="Gramene" id="TRITD7Av1G274410.4">
    <property type="protein sequence ID" value="TRITD7Av1G274410.4"/>
    <property type="gene ID" value="TRITD7Av1G274410"/>
</dbReference>
<protein>
    <submittedName>
        <fullName evidence="1">Uncharacterized protein</fullName>
    </submittedName>
</protein>
<dbReference type="SUPFAM" id="SSF48371">
    <property type="entry name" value="ARM repeat"/>
    <property type="match status" value="1"/>
</dbReference>
<reference evidence="1 2" key="1">
    <citation type="submission" date="2017-09" db="EMBL/GenBank/DDBJ databases">
        <authorList>
            <consortium name="International Durum Wheat Genome Sequencing Consortium (IDWGSC)"/>
            <person name="Milanesi L."/>
        </authorList>
    </citation>
    <scope>NUCLEOTIDE SEQUENCE [LARGE SCALE GENOMIC DNA]</scope>
    <source>
        <strain evidence="2">cv. Svevo</strain>
    </source>
</reference>
<dbReference type="Proteomes" id="UP000324705">
    <property type="component" value="Chromosome 7A"/>
</dbReference>
<gene>
    <name evidence="1" type="ORF">TRITD_7Av1G274410</name>
</gene>
<name>A0A9R0ZQY8_TRITD</name>
<accession>A0A9R0ZQY8</accession>
<dbReference type="EMBL" id="LT934123">
    <property type="protein sequence ID" value="VAI81611.1"/>
    <property type="molecule type" value="Genomic_DNA"/>
</dbReference>
<evidence type="ECO:0000313" key="1">
    <source>
        <dbReference type="EMBL" id="VAI81611.1"/>
    </source>
</evidence>
<dbReference type="AlphaFoldDB" id="A0A9R0ZQY8"/>